<evidence type="ECO:0000256" key="8">
    <source>
        <dbReference type="PROSITE-ProRule" id="PRU01360"/>
    </source>
</evidence>
<evidence type="ECO:0000259" key="11">
    <source>
        <dbReference type="Pfam" id="PF00593"/>
    </source>
</evidence>
<feature type="chain" id="PRO_5002131701" description="TonB-dependent receptor plug domain-containing protein" evidence="10">
    <location>
        <begin position="20"/>
        <end position="1061"/>
    </location>
</feature>
<proteinExistence type="inferred from homology"/>
<evidence type="ECO:0000313" key="13">
    <source>
        <dbReference type="EMBL" id="KIA92287.1"/>
    </source>
</evidence>
<dbReference type="PROSITE" id="PS52016">
    <property type="entry name" value="TONB_DEPENDENT_REC_3"/>
    <property type="match status" value="1"/>
</dbReference>
<evidence type="ECO:0000259" key="12">
    <source>
        <dbReference type="Pfam" id="PF07715"/>
    </source>
</evidence>
<keyword evidence="10" id="KW-0732">Signal</keyword>
<name>A0A0C1FH20_9SPHI</name>
<dbReference type="InterPro" id="IPR039426">
    <property type="entry name" value="TonB-dep_rcpt-like"/>
</dbReference>
<dbReference type="InterPro" id="IPR023996">
    <property type="entry name" value="TonB-dep_OMP_SusC/RagA"/>
</dbReference>
<sequence length="1061" mass="116344">MRRIIIMFVLLFCVSRLKAQEALKGVVVDGNGKGIAGVVVKVGVGGQVLTRDDGSFALGIKAGKVKLSFSAMNFVRLDTVVSLPFTGLFSVVLSGKDQDLGTVEVSTGYQTLPKERATGSFLKLSGKLLNEQVATDIVSRLEGVTSSLSIDRKSNGGEGYGIIIRGIGTLQGPRSPLVVLDNFPYEGDLGNINPNDVESITVLRDAAAASIWGARAGNGVIVINTKKARFNDKLKVSFSGNLKVTAKPDQYYQSRISVGDFIDLENYLFDKGYYSSFETDNSHPPLSEVVELRIAARDGLISATDARLRIDALRGYDLREQLNRYVFQNATAQQYSLQLGAGTEKRNWLLSAGFDHNVSSLAAPFSRYNVKTEQNFKLGKRLTLTGNLMLTLSNIKNGKTDPSQINSATGILPPYTQLADESGNALSVIRDYRTGYINGAGNGKLLDWSYYPLEDDKYASSVNKVNDVLASLRAAYQLTGWLKLAGTYQFEQQDGQITRINSPQSYYVRNLVNVFSSIDASGALKRNIPLGSIRDQDYSLLSAHNARVQADINKVMGRHSLSGIIGGEIRSTGVETSTGRIYGLNESTLTTSVVDYLNSIKTFVTGSTQNVPNRDAMGRTLNRYVSLFANLAYTFDERYTLSLSGRRDASNLYGLNTNDKWTPLFSSGFGWEVSKEKFWGGGLVSFLKLRTTFGASGNTDPRTTAVTTITYLGFNSVFTQSPYAVFSNYANPDLKWERVFMFNAGLDFALRGNRIKGSLEYYRKKSVDLLAQTPIDLTAGVGATLVKNSGVLSGDGLDLELSSRNITGRFSWSSDFFLNYYKDRVIKNYNSTFNGRGKLGGDVNYTGLVGYPLYGMISLKWAGLDPATGDPQGILNGAVSKNYDALMGSSLKFEDMVYHGTALPILTGGLGNSFAYGGFTLAFRMSFKLGYYFRKNALDYGSLMIARQGPADYASRWQKPGDELKTNVPSLIYPNSDLRDEFYWGSEINVLKGDHIRMQYVNLGYDFKPAVLKKTGFSKLQVFVVASNLGIIWRANKEGIDPDYVGIPDSRGIAFGLKTTL</sequence>
<evidence type="ECO:0000256" key="9">
    <source>
        <dbReference type="RuleBase" id="RU003357"/>
    </source>
</evidence>
<feature type="domain" description="TonB-dependent receptor plug" evidence="12">
    <location>
        <begin position="115"/>
        <end position="220"/>
    </location>
</feature>
<evidence type="ECO:0000256" key="1">
    <source>
        <dbReference type="ARBA" id="ARBA00004571"/>
    </source>
</evidence>
<dbReference type="SUPFAM" id="SSF49464">
    <property type="entry name" value="Carboxypeptidase regulatory domain-like"/>
    <property type="match status" value="1"/>
</dbReference>
<keyword evidence="7 8" id="KW-0998">Cell outer membrane</keyword>
<evidence type="ECO:0000256" key="3">
    <source>
        <dbReference type="ARBA" id="ARBA00022452"/>
    </source>
</evidence>
<accession>A0A0C1FH20</accession>
<dbReference type="Gene3D" id="2.60.40.1120">
    <property type="entry name" value="Carboxypeptidase-like, regulatory domain"/>
    <property type="match status" value="1"/>
</dbReference>
<evidence type="ECO:0000256" key="7">
    <source>
        <dbReference type="ARBA" id="ARBA00023237"/>
    </source>
</evidence>
<comment type="similarity">
    <text evidence="8 9">Belongs to the TonB-dependent receptor family.</text>
</comment>
<dbReference type="Pfam" id="PF00593">
    <property type="entry name" value="TonB_dep_Rec_b-barrel"/>
    <property type="match status" value="1"/>
</dbReference>
<keyword evidence="2 8" id="KW-0813">Transport</keyword>
<dbReference type="AlphaFoldDB" id="A0A0C1FH20"/>
<dbReference type="Proteomes" id="UP000031246">
    <property type="component" value="Unassembled WGS sequence"/>
</dbReference>
<evidence type="ECO:0000256" key="10">
    <source>
        <dbReference type="SAM" id="SignalP"/>
    </source>
</evidence>
<dbReference type="SUPFAM" id="SSF56935">
    <property type="entry name" value="Porins"/>
    <property type="match status" value="1"/>
</dbReference>
<organism evidence="13 14">
    <name type="scientific">Pedobacter kyungheensis</name>
    <dbReference type="NCBI Taxonomy" id="1069985"/>
    <lineage>
        <taxon>Bacteria</taxon>
        <taxon>Pseudomonadati</taxon>
        <taxon>Bacteroidota</taxon>
        <taxon>Sphingobacteriia</taxon>
        <taxon>Sphingobacteriales</taxon>
        <taxon>Sphingobacteriaceae</taxon>
        <taxon>Pedobacter</taxon>
    </lineage>
</organism>
<keyword evidence="4 8" id="KW-0812">Transmembrane</keyword>
<dbReference type="Pfam" id="PF07715">
    <property type="entry name" value="Plug"/>
    <property type="match status" value="1"/>
</dbReference>
<keyword evidence="3 8" id="KW-1134">Transmembrane beta strand</keyword>
<protein>
    <recommendedName>
        <fullName evidence="15">TonB-dependent receptor plug domain-containing protein</fullName>
    </recommendedName>
</protein>
<dbReference type="InterPro" id="IPR008969">
    <property type="entry name" value="CarboxyPept-like_regulatory"/>
</dbReference>
<dbReference type="NCBIfam" id="TIGR04056">
    <property type="entry name" value="OMP_RagA_SusC"/>
    <property type="match status" value="1"/>
</dbReference>
<keyword evidence="6 8" id="KW-0472">Membrane</keyword>
<dbReference type="InterPro" id="IPR037066">
    <property type="entry name" value="Plug_dom_sf"/>
</dbReference>
<dbReference type="InterPro" id="IPR023997">
    <property type="entry name" value="TonB-dep_OMP_SusC/RagA_CS"/>
</dbReference>
<dbReference type="EMBL" id="JSYN01000021">
    <property type="protein sequence ID" value="KIA92287.1"/>
    <property type="molecule type" value="Genomic_DNA"/>
</dbReference>
<dbReference type="Gene3D" id="2.40.170.20">
    <property type="entry name" value="TonB-dependent receptor, beta-barrel domain"/>
    <property type="match status" value="1"/>
</dbReference>
<gene>
    <name evidence="13" type="ORF">OC25_17805</name>
</gene>
<dbReference type="InterPro" id="IPR000531">
    <property type="entry name" value="Beta-barrel_TonB"/>
</dbReference>
<feature type="domain" description="TonB-dependent receptor-like beta-barrel" evidence="11">
    <location>
        <begin position="434"/>
        <end position="841"/>
    </location>
</feature>
<reference evidence="13 14" key="1">
    <citation type="submission" date="2014-10" db="EMBL/GenBank/DDBJ databases">
        <title>Pedobacter Kyungheensis.</title>
        <authorList>
            <person name="Anderson B.M."/>
            <person name="Newman J.D."/>
        </authorList>
    </citation>
    <scope>NUCLEOTIDE SEQUENCE [LARGE SCALE GENOMIC DNA]</scope>
    <source>
        <strain evidence="13 14">KACC 16221</strain>
    </source>
</reference>
<keyword evidence="14" id="KW-1185">Reference proteome</keyword>
<keyword evidence="5 9" id="KW-0798">TonB box</keyword>
<dbReference type="OrthoDB" id="9768177at2"/>
<dbReference type="InterPro" id="IPR036942">
    <property type="entry name" value="Beta-barrel_TonB_sf"/>
</dbReference>
<evidence type="ECO:0000313" key="14">
    <source>
        <dbReference type="Proteomes" id="UP000031246"/>
    </source>
</evidence>
<comment type="subcellular location">
    <subcellularLocation>
        <location evidence="1 8">Cell outer membrane</location>
        <topology evidence="1 8">Multi-pass membrane protein</topology>
    </subcellularLocation>
</comment>
<evidence type="ECO:0000256" key="4">
    <source>
        <dbReference type="ARBA" id="ARBA00022692"/>
    </source>
</evidence>
<dbReference type="GO" id="GO:0009279">
    <property type="term" value="C:cell outer membrane"/>
    <property type="evidence" value="ECO:0007669"/>
    <property type="project" value="UniProtKB-SubCell"/>
</dbReference>
<evidence type="ECO:0008006" key="15">
    <source>
        <dbReference type="Google" id="ProtNLM"/>
    </source>
</evidence>
<dbReference type="NCBIfam" id="TIGR04057">
    <property type="entry name" value="SusC_RagA_signa"/>
    <property type="match status" value="1"/>
</dbReference>
<evidence type="ECO:0000256" key="2">
    <source>
        <dbReference type="ARBA" id="ARBA00022448"/>
    </source>
</evidence>
<evidence type="ECO:0000256" key="5">
    <source>
        <dbReference type="ARBA" id="ARBA00023077"/>
    </source>
</evidence>
<dbReference type="InterPro" id="IPR012910">
    <property type="entry name" value="Plug_dom"/>
</dbReference>
<comment type="caution">
    <text evidence="13">The sequence shown here is derived from an EMBL/GenBank/DDBJ whole genome shotgun (WGS) entry which is preliminary data.</text>
</comment>
<feature type="signal peptide" evidence="10">
    <location>
        <begin position="1"/>
        <end position="19"/>
    </location>
</feature>
<dbReference type="Gene3D" id="2.170.130.10">
    <property type="entry name" value="TonB-dependent receptor, plug domain"/>
    <property type="match status" value="1"/>
</dbReference>
<evidence type="ECO:0000256" key="6">
    <source>
        <dbReference type="ARBA" id="ARBA00023136"/>
    </source>
</evidence>